<sequence>MAEEFDIHVRQKIQVLKPGTNEWFNSSIQDIKQNVISISWPYLQERPLVLCKGDTVQVRLAAERAAYYFNTTVIGETKDNINLYQLAYPREVERIQKRSHVRLPVVLDVKYAVLQDDKKPLKFIDASVVDLSGGGMKLAVREEIKENTRLMLNFILPFRGKPELVKLEAIVIRNQLVDQVRLIYHLGVKFVDISFHQQDMIVRFIFERMAQQKRLR</sequence>
<proteinExistence type="predicted"/>
<accession>A0A5S4ZTK3</accession>
<keyword evidence="4" id="KW-1185">Reference proteome</keyword>
<keyword evidence="3" id="KW-0282">Flagellum</keyword>
<dbReference type="Gene3D" id="2.40.10.220">
    <property type="entry name" value="predicted glycosyltransferase like domains"/>
    <property type="match status" value="1"/>
</dbReference>
<evidence type="ECO:0000259" key="1">
    <source>
        <dbReference type="Pfam" id="PF07238"/>
    </source>
</evidence>
<dbReference type="RefSeq" id="WP_166511269.1">
    <property type="nucleotide sequence ID" value="NZ_VNHM01000005.1"/>
</dbReference>
<reference evidence="3 4" key="1">
    <citation type="submission" date="2019-07" db="EMBL/GenBank/DDBJ databases">
        <title>Genomic Encyclopedia of Type Strains, Phase I: the one thousand microbial genomes (KMG-I) project.</title>
        <authorList>
            <person name="Kyrpides N."/>
        </authorList>
    </citation>
    <scope>NUCLEOTIDE SEQUENCE [LARGE SCALE GENOMIC DNA]</scope>
    <source>
        <strain evidence="3 4">DSM 6562</strain>
    </source>
</reference>
<gene>
    <name evidence="3" type="ORF">LX24_01250</name>
</gene>
<dbReference type="EMBL" id="VNHM01000005">
    <property type="protein sequence ID" value="TYO96292.1"/>
    <property type="molecule type" value="Genomic_DNA"/>
</dbReference>
<comment type="caution">
    <text evidence="3">The sequence shown here is derived from an EMBL/GenBank/DDBJ whole genome shotgun (WGS) entry which is preliminary data.</text>
</comment>
<keyword evidence="3" id="KW-0969">Cilium</keyword>
<dbReference type="InterPro" id="IPR009926">
    <property type="entry name" value="T3SS_YcgR_PilZN"/>
</dbReference>
<feature type="domain" description="Type III secretion system flagellar brake protein YcgR PilZN" evidence="2">
    <location>
        <begin position="11"/>
        <end position="89"/>
    </location>
</feature>
<dbReference type="GO" id="GO:0035438">
    <property type="term" value="F:cyclic-di-GMP binding"/>
    <property type="evidence" value="ECO:0007669"/>
    <property type="project" value="InterPro"/>
</dbReference>
<name>A0A5S4ZTK3_9FIRM</name>
<dbReference type="AlphaFoldDB" id="A0A5S4ZTK3"/>
<evidence type="ECO:0000313" key="3">
    <source>
        <dbReference type="EMBL" id="TYO96292.1"/>
    </source>
</evidence>
<organism evidence="3 4">
    <name type="scientific">Desulfallas thermosapovorans DSM 6562</name>
    <dbReference type="NCBI Taxonomy" id="1121431"/>
    <lineage>
        <taxon>Bacteria</taxon>
        <taxon>Bacillati</taxon>
        <taxon>Bacillota</taxon>
        <taxon>Clostridia</taxon>
        <taxon>Eubacteriales</taxon>
        <taxon>Desulfallaceae</taxon>
        <taxon>Desulfallas</taxon>
    </lineage>
</organism>
<protein>
    <submittedName>
        <fullName evidence="3">C-di-GMP-binding flagellar brake protein YcgR</fullName>
    </submittedName>
</protein>
<dbReference type="Pfam" id="PF12945">
    <property type="entry name" value="PilZNR"/>
    <property type="match status" value="1"/>
</dbReference>
<feature type="domain" description="PilZ" evidence="1">
    <location>
        <begin position="96"/>
        <end position="207"/>
    </location>
</feature>
<dbReference type="Pfam" id="PF07238">
    <property type="entry name" value="PilZ"/>
    <property type="match status" value="1"/>
</dbReference>
<keyword evidence="3" id="KW-0966">Cell projection</keyword>
<evidence type="ECO:0000313" key="4">
    <source>
        <dbReference type="Proteomes" id="UP000323166"/>
    </source>
</evidence>
<evidence type="ECO:0000259" key="2">
    <source>
        <dbReference type="Pfam" id="PF12945"/>
    </source>
</evidence>
<dbReference type="SUPFAM" id="SSF141371">
    <property type="entry name" value="PilZ domain-like"/>
    <property type="match status" value="1"/>
</dbReference>
<dbReference type="Proteomes" id="UP000323166">
    <property type="component" value="Unassembled WGS sequence"/>
</dbReference>
<dbReference type="InterPro" id="IPR009875">
    <property type="entry name" value="PilZ_domain"/>
</dbReference>